<protein>
    <submittedName>
        <fullName evidence="2">Uncharacterized protein</fullName>
    </submittedName>
</protein>
<gene>
    <name evidence="2" type="ORF">P6N53_03450</name>
</gene>
<evidence type="ECO:0000313" key="2">
    <source>
        <dbReference type="EMBL" id="MDO7786278.1"/>
    </source>
</evidence>
<keyword evidence="3" id="KW-1185">Reference proteome</keyword>
<dbReference type="Proteomes" id="UP001172911">
    <property type="component" value="Unassembled WGS sequence"/>
</dbReference>
<evidence type="ECO:0000313" key="3">
    <source>
        <dbReference type="Proteomes" id="UP001172911"/>
    </source>
</evidence>
<dbReference type="EMBL" id="JARPTC010000004">
    <property type="protein sequence ID" value="MDO7786278.1"/>
    <property type="molecule type" value="Genomic_DNA"/>
</dbReference>
<proteinExistence type="predicted"/>
<evidence type="ECO:0000256" key="1">
    <source>
        <dbReference type="SAM" id="MobiDB-lite"/>
    </source>
</evidence>
<name>A0AAW7Z960_9FIRM</name>
<dbReference type="RefSeq" id="WP_304541209.1">
    <property type="nucleotide sequence ID" value="NZ_JARPTC010000004.1"/>
</dbReference>
<accession>A0AAW7Z960</accession>
<dbReference type="AlphaFoldDB" id="A0AAW7Z960"/>
<sequence>MSDDLKDNNVINDTDNPTETPELQRSCSRDQGLLTEFQVFVLDPNTSGSVAIPIALSPLFTEVAELSALTTPPSFLVIDEYTDRVWLNATIGWQAITNGTGVDRVEVLFSIYRDSLPPTGTLIFSTLDSGQADPEDNFVTTHLSHVDLNPFDVSPTCPIPPTGPCIRLVNYFLTAELPLAGSAANIIGPITFTGAEIERNRNCCFTLPPTVAP</sequence>
<feature type="compositionally biased region" description="Polar residues" evidence="1">
    <location>
        <begin position="9"/>
        <end position="25"/>
    </location>
</feature>
<comment type="caution">
    <text evidence="2">The sequence shown here is derived from an EMBL/GenBank/DDBJ whole genome shotgun (WGS) entry which is preliminary data.</text>
</comment>
<reference evidence="2" key="2">
    <citation type="submission" date="2023-03" db="EMBL/GenBank/DDBJ databases">
        <authorList>
            <person name="Zhang Z."/>
        </authorList>
    </citation>
    <scope>NUCLEOTIDE SEQUENCE</scope>
    <source>
        <strain evidence="2">DSA</strain>
    </source>
</reference>
<feature type="region of interest" description="Disordered" evidence="1">
    <location>
        <begin position="1"/>
        <end position="25"/>
    </location>
</feature>
<reference evidence="2" key="1">
    <citation type="journal article" date="2023" name="J. Hazard. Mater.">
        <title>Anaerobic biodegradation of pyrene and benzo[a]pyrene by a new sulfate-reducing Desulforamulus aquiferis strain DSA.</title>
        <authorList>
            <person name="Zhang Z."/>
            <person name="Sun J."/>
            <person name="Gong X."/>
            <person name="Wang C."/>
            <person name="Wang H."/>
        </authorList>
    </citation>
    <scope>NUCLEOTIDE SEQUENCE</scope>
    <source>
        <strain evidence="2">DSA</strain>
    </source>
</reference>
<organism evidence="2 3">
    <name type="scientific">Desulforamulus aquiferis</name>
    <dbReference type="NCBI Taxonomy" id="1397668"/>
    <lineage>
        <taxon>Bacteria</taxon>
        <taxon>Bacillati</taxon>
        <taxon>Bacillota</taxon>
        <taxon>Clostridia</taxon>
        <taxon>Eubacteriales</taxon>
        <taxon>Peptococcaceae</taxon>
        <taxon>Desulforamulus</taxon>
    </lineage>
</organism>